<dbReference type="EMBL" id="VSSQ01008056">
    <property type="protein sequence ID" value="MPM37762.1"/>
    <property type="molecule type" value="Genomic_DNA"/>
</dbReference>
<evidence type="ECO:0000313" key="1">
    <source>
        <dbReference type="EMBL" id="MPM37762.1"/>
    </source>
</evidence>
<gene>
    <name evidence="1" type="ORF">SDC9_84381</name>
</gene>
<comment type="caution">
    <text evidence="1">The sequence shown here is derived from an EMBL/GenBank/DDBJ whole genome shotgun (WGS) entry which is preliminary data.</text>
</comment>
<name>A0A644ZA81_9ZZZZ</name>
<reference evidence="1" key="1">
    <citation type="submission" date="2019-08" db="EMBL/GenBank/DDBJ databases">
        <authorList>
            <person name="Kucharzyk K."/>
            <person name="Murdoch R.W."/>
            <person name="Higgins S."/>
            <person name="Loffler F."/>
        </authorList>
    </citation>
    <scope>NUCLEOTIDE SEQUENCE</scope>
</reference>
<organism evidence="1">
    <name type="scientific">bioreactor metagenome</name>
    <dbReference type="NCBI Taxonomy" id="1076179"/>
    <lineage>
        <taxon>unclassified sequences</taxon>
        <taxon>metagenomes</taxon>
        <taxon>ecological metagenomes</taxon>
    </lineage>
</organism>
<dbReference type="AlphaFoldDB" id="A0A644ZA81"/>
<accession>A0A644ZA81</accession>
<protein>
    <submittedName>
        <fullName evidence="1">Uncharacterized protein</fullName>
    </submittedName>
</protein>
<sequence length="73" mass="7852">MLQSGHPFIENRLIRNIPDALLIRECVGFTVLTVKLNGSLVGFQKADQHFDRGALAGSVGAEEAENPAAFNGE</sequence>
<proteinExistence type="predicted"/>